<dbReference type="Proteomes" id="UP000439903">
    <property type="component" value="Unassembled WGS sequence"/>
</dbReference>
<gene>
    <name evidence="1" type="ORF">F8M41_009056</name>
</gene>
<comment type="caution">
    <text evidence="1">The sequence shown here is derived from an EMBL/GenBank/DDBJ whole genome shotgun (WGS) entry which is preliminary data.</text>
</comment>
<sequence length="102" mass="11343">MIDEFNSIRNAVNDEIINVDSRLNNKEHVEKRLTRNTTSNDVSVFGKGFVITGECLPFALTPDVILLGGGLLGTTYFDSIGEDKAFELFENALLMTKENTRS</sequence>
<dbReference type="AlphaFoldDB" id="A0A8H4AVF9"/>
<keyword evidence="2" id="KW-1185">Reference proteome</keyword>
<name>A0A8H4AVF9_GIGMA</name>
<reference evidence="1 2" key="1">
    <citation type="journal article" date="2019" name="Environ. Microbiol.">
        <title>At the nexus of three kingdoms: the genome of the mycorrhizal fungus Gigaspora margarita provides insights into plant, endobacterial and fungal interactions.</title>
        <authorList>
            <person name="Venice F."/>
            <person name="Ghignone S."/>
            <person name="Salvioli di Fossalunga A."/>
            <person name="Amselem J."/>
            <person name="Novero M."/>
            <person name="Xianan X."/>
            <person name="Sedzielewska Toro K."/>
            <person name="Morin E."/>
            <person name="Lipzen A."/>
            <person name="Grigoriev I.V."/>
            <person name="Henrissat B."/>
            <person name="Martin F.M."/>
            <person name="Bonfante P."/>
        </authorList>
    </citation>
    <scope>NUCLEOTIDE SEQUENCE [LARGE SCALE GENOMIC DNA]</scope>
    <source>
        <strain evidence="1 2">BEG34</strain>
    </source>
</reference>
<protein>
    <submittedName>
        <fullName evidence="1">Uncharacterized protein</fullName>
    </submittedName>
</protein>
<evidence type="ECO:0000313" key="1">
    <source>
        <dbReference type="EMBL" id="KAF0536657.1"/>
    </source>
</evidence>
<proteinExistence type="predicted"/>
<accession>A0A8H4AVF9</accession>
<evidence type="ECO:0000313" key="2">
    <source>
        <dbReference type="Proteomes" id="UP000439903"/>
    </source>
</evidence>
<organism evidence="1 2">
    <name type="scientific">Gigaspora margarita</name>
    <dbReference type="NCBI Taxonomy" id="4874"/>
    <lineage>
        <taxon>Eukaryota</taxon>
        <taxon>Fungi</taxon>
        <taxon>Fungi incertae sedis</taxon>
        <taxon>Mucoromycota</taxon>
        <taxon>Glomeromycotina</taxon>
        <taxon>Glomeromycetes</taxon>
        <taxon>Diversisporales</taxon>
        <taxon>Gigasporaceae</taxon>
        <taxon>Gigaspora</taxon>
    </lineage>
</organism>
<dbReference type="EMBL" id="WTPW01000198">
    <property type="protein sequence ID" value="KAF0536657.1"/>
    <property type="molecule type" value="Genomic_DNA"/>
</dbReference>